<evidence type="ECO:0000313" key="3">
    <source>
        <dbReference type="Proteomes" id="UP000265520"/>
    </source>
</evidence>
<proteinExistence type="predicted"/>
<sequence length="66" mass="7575">MGREGADEEEEEMDQFEREVHPDQQQVPDVPPASSMPRYTNSINELAALLHNIELSQRAGLPNMYY</sequence>
<feature type="compositionally biased region" description="Acidic residues" evidence="1">
    <location>
        <begin position="1"/>
        <end position="14"/>
    </location>
</feature>
<feature type="non-terminal residue" evidence="2">
    <location>
        <position position="66"/>
    </location>
</feature>
<evidence type="ECO:0000313" key="2">
    <source>
        <dbReference type="EMBL" id="MCI59644.1"/>
    </source>
</evidence>
<reference evidence="2 3" key="1">
    <citation type="journal article" date="2018" name="Front. Plant Sci.">
        <title>Red Clover (Trifolium pratense) and Zigzag Clover (T. medium) - A Picture of Genomic Similarities and Differences.</title>
        <authorList>
            <person name="Dluhosova J."/>
            <person name="Istvanek J."/>
            <person name="Nedelnik J."/>
            <person name="Repkova J."/>
        </authorList>
    </citation>
    <scope>NUCLEOTIDE SEQUENCE [LARGE SCALE GENOMIC DNA]</scope>
    <source>
        <strain evidence="3">cv. 10/8</strain>
        <tissue evidence="2">Leaf</tissue>
    </source>
</reference>
<dbReference type="EMBL" id="LXQA010567575">
    <property type="protein sequence ID" value="MCI59644.1"/>
    <property type="molecule type" value="Genomic_DNA"/>
</dbReference>
<organism evidence="2 3">
    <name type="scientific">Trifolium medium</name>
    <dbReference type="NCBI Taxonomy" id="97028"/>
    <lineage>
        <taxon>Eukaryota</taxon>
        <taxon>Viridiplantae</taxon>
        <taxon>Streptophyta</taxon>
        <taxon>Embryophyta</taxon>
        <taxon>Tracheophyta</taxon>
        <taxon>Spermatophyta</taxon>
        <taxon>Magnoliopsida</taxon>
        <taxon>eudicotyledons</taxon>
        <taxon>Gunneridae</taxon>
        <taxon>Pentapetalae</taxon>
        <taxon>rosids</taxon>
        <taxon>fabids</taxon>
        <taxon>Fabales</taxon>
        <taxon>Fabaceae</taxon>
        <taxon>Papilionoideae</taxon>
        <taxon>50 kb inversion clade</taxon>
        <taxon>NPAAA clade</taxon>
        <taxon>Hologalegina</taxon>
        <taxon>IRL clade</taxon>
        <taxon>Trifolieae</taxon>
        <taxon>Trifolium</taxon>
    </lineage>
</organism>
<keyword evidence="3" id="KW-1185">Reference proteome</keyword>
<feature type="region of interest" description="Disordered" evidence="1">
    <location>
        <begin position="1"/>
        <end position="38"/>
    </location>
</feature>
<name>A0A392TGB6_9FABA</name>
<protein>
    <submittedName>
        <fullName evidence="2">Uncharacterized protein</fullName>
    </submittedName>
</protein>
<dbReference type="Proteomes" id="UP000265520">
    <property type="component" value="Unassembled WGS sequence"/>
</dbReference>
<comment type="caution">
    <text evidence="2">The sequence shown here is derived from an EMBL/GenBank/DDBJ whole genome shotgun (WGS) entry which is preliminary data.</text>
</comment>
<evidence type="ECO:0000256" key="1">
    <source>
        <dbReference type="SAM" id="MobiDB-lite"/>
    </source>
</evidence>
<accession>A0A392TGB6</accession>
<dbReference type="AlphaFoldDB" id="A0A392TGB6"/>